<dbReference type="EMBL" id="JACOGD010000008">
    <property type="protein sequence ID" value="MBC3933128.1"/>
    <property type="molecule type" value="Genomic_DNA"/>
</dbReference>
<keyword evidence="4" id="KW-1185">Reference proteome</keyword>
<name>A0ABR7A892_9BURK</name>
<dbReference type="PANTHER" id="PTHR42997:SF1">
    <property type="entry name" value="AP-4-A PHOSPHORYLASE"/>
    <property type="match status" value="1"/>
</dbReference>
<dbReference type="PANTHER" id="PTHR42997">
    <property type="entry name" value="HIT FAMILY HYDROLASE"/>
    <property type="match status" value="1"/>
</dbReference>
<protein>
    <submittedName>
        <fullName evidence="3">HIT family protein</fullName>
    </submittedName>
</protein>
<dbReference type="PROSITE" id="PS51084">
    <property type="entry name" value="HIT_2"/>
    <property type="match status" value="1"/>
</dbReference>
<dbReference type="InterPro" id="IPR036265">
    <property type="entry name" value="HIT-like_sf"/>
</dbReference>
<feature type="short sequence motif" description="Histidine triad motif" evidence="1">
    <location>
        <begin position="96"/>
        <end position="100"/>
    </location>
</feature>
<evidence type="ECO:0000313" key="4">
    <source>
        <dbReference type="Proteomes" id="UP000654304"/>
    </source>
</evidence>
<dbReference type="InterPro" id="IPR011146">
    <property type="entry name" value="HIT-like"/>
</dbReference>
<dbReference type="InterPro" id="IPR026026">
    <property type="entry name" value="HIT_Hint"/>
</dbReference>
<reference evidence="3 4" key="1">
    <citation type="submission" date="2020-08" db="EMBL/GenBank/DDBJ databases">
        <title>Novel species isolated from subtropical streams in China.</title>
        <authorList>
            <person name="Lu H."/>
        </authorList>
    </citation>
    <scope>NUCLEOTIDE SEQUENCE [LARGE SCALE GENOMIC DNA]</scope>
    <source>
        <strain evidence="3 4">CY22W</strain>
    </source>
</reference>
<dbReference type="RefSeq" id="WP_186904774.1">
    <property type="nucleotide sequence ID" value="NZ_JACOGD010000008.1"/>
</dbReference>
<feature type="domain" description="HIT" evidence="2">
    <location>
        <begin position="10"/>
        <end position="111"/>
    </location>
</feature>
<sequence>MQSVQHEAVPGCELCAATQAQLIVSSANWRVILVDDVNYPGFCRVIWNQHVKEMTDLSEAERQEIMQVVWQVEAAQREVLQPHKINLASFGNMVPHLHWHVIPRYLDDTHFPNPVWAAAQTSGPAEEILSARRERLPQLIRAIQQRLSSI</sequence>
<organism evidence="3 4">
    <name type="scientific">Undibacterium curvum</name>
    <dbReference type="NCBI Taxonomy" id="2762294"/>
    <lineage>
        <taxon>Bacteria</taxon>
        <taxon>Pseudomonadati</taxon>
        <taxon>Pseudomonadota</taxon>
        <taxon>Betaproteobacteria</taxon>
        <taxon>Burkholderiales</taxon>
        <taxon>Oxalobacteraceae</taxon>
        <taxon>Undibacterium</taxon>
    </lineage>
</organism>
<proteinExistence type="predicted"/>
<evidence type="ECO:0000256" key="1">
    <source>
        <dbReference type="PROSITE-ProRule" id="PRU00464"/>
    </source>
</evidence>
<gene>
    <name evidence="3" type="ORF">H8K43_15725</name>
</gene>
<accession>A0ABR7A892</accession>
<dbReference type="SUPFAM" id="SSF54197">
    <property type="entry name" value="HIT-like"/>
    <property type="match status" value="1"/>
</dbReference>
<dbReference type="Proteomes" id="UP000654304">
    <property type="component" value="Unassembled WGS sequence"/>
</dbReference>
<comment type="caution">
    <text evidence="3">The sequence shown here is derived from an EMBL/GenBank/DDBJ whole genome shotgun (WGS) entry which is preliminary data.</text>
</comment>
<evidence type="ECO:0000259" key="2">
    <source>
        <dbReference type="PROSITE" id="PS51084"/>
    </source>
</evidence>
<dbReference type="PIRSF" id="PIRSF000714">
    <property type="entry name" value="HIT"/>
    <property type="match status" value="1"/>
</dbReference>
<dbReference type="InterPro" id="IPR052908">
    <property type="entry name" value="AP-4-A_phosphorylase"/>
</dbReference>
<dbReference type="Pfam" id="PF01230">
    <property type="entry name" value="HIT"/>
    <property type="match status" value="1"/>
</dbReference>
<evidence type="ECO:0000313" key="3">
    <source>
        <dbReference type="EMBL" id="MBC3933128.1"/>
    </source>
</evidence>
<dbReference type="Gene3D" id="3.30.428.10">
    <property type="entry name" value="HIT-like"/>
    <property type="match status" value="1"/>
</dbReference>